<dbReference type="Proteomes" id="UP000198744">
    <property type="component" value="Unassembled WGS sequence"/>
</dbReference>
<comment type="subcellular location">
    <subcellularLocation>
        <location evidence="1">Periplasm</location>
    </subcellularLocation>
</comment>
<gene>
    <name evidence="5" type="ORF">SAMN04489760_10642</name>
</gene>
<dbReference type="RefSeq" id="WP_093882750.1">
    <property type="nucleotide sequence ID" value="NZ_FOBS01000006.1"/>
</dbReference>
<evidence type="ECO:0000256" key="3">
    <source>
        <dbReference type="ARBA" id="ARBA00023002"/>
    </source>
</evidence>
<dbReference type="PANTHER" id="PTHR42845:SF1">
    <property type="entry name" value="HYDROGENASE SMALL SUBUNIT"/>
    <property type="match status" value="1"/>
</dbReference>
<dbReference type="AlphaFoldDB" id="A0A1H7WAG4"/>
<dbReference type="SUPFAM" id="SSF56770">
    <property type="entry name" value="HydA/Nqo6-like"/>
    <property type="match status" value="1"/>
</dbReference>
<evidence type="ECO:0000313" key="5">
    <source>
        <dbReference type="EMBL" id="SEM18556.1"/>
    </source>
</evidence>
<accession>A0A1H7WAG4</accession>
<evidence type="ECO:0000256" key="1">
    <source>
        <dbReference type="ARBA" id="ARBA00004418"/>
    </source>
</evidence>
<dbReference type="Gene3D" id="3.40.50.700">
    <property type="entry name" value="NADH:ubiquinone oxidoreductase-like, 20kDa subunit"/>
    <property type="match status" value="1"/>
</dbReference>
<evidence type="ECO:0000256" key="2">
    <source>
        <dbReference type="ARBA" id="ARBA00022764"/>
    </source>
</evidence>
<dbReference type="InterPro" id="IPR037024">
    <property type="entry name" value="NiFe_Hase_small_N_sf"/>
</dbReference>
<name>A0A1H7WAG4_9BACT</name>
<proteinExistence type="predicted"/>
<reference evidence="5 6" key="1">
    <citation type="submission" date="2016-10" db="EMBL/GenBank/DDBJ databases">
        <authorList>
            <person name="de Groot N.N."/>
        </authorList>
    </citation>
    <scope>NUCLEOTIDE SEQUENCE [LARGE SCALE GENOMIC DNA]</scope>
    <source>
        <strain evidence="5 6">DSM 8423</strain>
    </source>
</reference>
<dbReference type="EMBL" id="FOBS01000006">
    <property type="protein sequence ID" value="SEM18556.1"/>
    <property type="molecule type" value="Genomic_DNA"/>
</dbReference>
<dbReference type="GO" id="GO:0051536">
    <property type="term" value="F:iron-sulfur cluster binding"/>
    <property type="evidence" value="ECO:0007669"/>
    <property type="project" value="InterPro"/>
</dbReference>
<keyword evidence="2" id="KW-0574">Periplasm</keyword>
<keyword evidence="6" id="KW-1185">Reference proteome</keyword>
<dbReference type="STRING" id="43775.SAMN04489760_10642"/>
<protein>
    <submittedName>
        <fullName evidence="5">NAD-reducing hydrogenase small subunit</fullName>
    </submittedName>
</protein>
<keyword evidence="3" id="KW-0560">Oxidoreductase</keyword>
<dbReference type="Pfam" id="PF01058">
    <property type="entry name" value="Oxidored_q6"/>
    <property type="match status" value="1"/>
</dbReference>
<evidence type="ECO:0000259" key="4">
    <source>
        <dbReference type="Pfam" id="PF01058"/>
    </source>
</evidence>
<evidence type="ECO:0000313" key="6">
    <source>
        <dbReference type="Proteomes" id="UP000198744"/>
    </source>
</evidence>
<dbReference type="PANTHER" id="PTHR42845">
    <property type="entry name" value="COENZYME F420-REDUCING HYDROGENASE, GAMMA SUBUNIT"/>
    <property type="match status" value="1"/>
</dbReference>
<dbReference type="OrthoDB" id="9787729at2"/>
<dbReference type="GO" id="GO:0042597">
    <property type="term" value="C:periplasmic space"/>
    <property type="evidence" value="ECO:0007669"/>
    <property type="project" value="UniProtKB-SubCell"/>
</dbReference>
<dbReference type="InterPro" id="IPR006137">
    <property type="entry name" value="NADH_UbQ_OxRdtase-like_20kDa"/>
</dbReference>
<feature type="domain" description="NADH:ubiquinone oxidoreductase-like 20kDa subunit" evidence="4">
    <location>
        <begin position="14"/>
        <end position="163"/>
    </location>
</feature>
<dbReference type="InterPro" id="IPR051349">
    <property type="entry name" value="Hydrogenase_assoc-protein"/>
</dbReference>
<organism evidence="5 6">
    <name type="scientific">Syntrophus gentianae</name>
    <dbReference type="NCBI Taxonomy" id="43775"/>
    <lineage>
        <taxon>Bacteria</taxon>
        <taxon>Pseudomonadati</taxon>
        <taxon>Thermodesulfobacteriota</taxon>
        <taxon>Syntrophia</taxon>
        <taxon>Syntrophales</taxon>
        <taxon>Syntrophaceae</taxon>
        <taxon>Syntrophus</taxon>
    </lineage>
</organism>
<dbReference type="GO" id="GO:0016491">
    <property type="term" value="F:oxidoreductase activity"/>
    <property type="evidence" value="ECO:0007669"/>
    <property type="project" value="UniProtKB-KW"/>
</dbReference>
<sequence length="181" mass="19811">MSKVKIATDWLAGCAGCHMSFLDIDDRIVKLMELVEFTSSPITDLKHPPKEGVTVGILEGAICNTHNVEVAKMMRERCQILIALGDCATFGNIPAMRNFCGTQEALKRAYIETESTVDGFIPDSEELGVPLDEVVAIDKVVKVDLFIPGCPPSADAIFHVLSELLAGHTPVVFPPQYFKYD</sequence>